<dbReference type="FunFam" id="3.30.540.10:FF:000003">
    <property type="entry name" value="Inositol-1-monophosphatase"/>
    <property type="match status" value="1"/>
</dbReference>
<organism evidence="6 7">
    <name type="scientific">Pullulanibacillus pueri</name>
    <dbReference type="NCBI Taxonomy" id="1437324"/>
    <lineage>
        <taxon>Bacteria</taxon>
        <taxon>Bacillati</taxon>
        <taxon>Bacillota</taxon>
        <taxon>Bacilli</taxon>
        <taxon>Bacillales</taxon>
        <taxon>Sporolactobacillaceae</taxon>
        <taxon>Pullulanibacillus</taxon>
    </lineage>
</organism>
<dbReference type="PANTHER" id="PTHR20854">
    <property type="entry name" value="INOSITOL MONOPHOSPHATASE"/>
    <property type="match status" value="1"/>
</dbReference>
<dbReference type="InterPro" id="IPR020583">
    <property type="entry name" value="Inositol_monoP_metal-BS"/>
</dbReference>
<dbReference type="PRINTS" id="PR00377">
    <property type="entry name" value="IMPHPHTASES"/>
</dbReference>
<evidence type="ECO:0000256" key="5">
    <source>
        <dbReference type="PIRSR" id="PIRSR600760-2"/>
    </source>
</evidence>
<evidence type="ECO:0000256" key="2">
    <source>
        <dbReference type="ARBA" id="ARBA00022723"/>
    </source>
</evidence>
<dbReference type="InterPro" id="IPR000760">
    <property type="entry name" value="Inositol_monophosphatase-like"/>
</dbReference>
<feature type="binding site" evidence="5">
    <location>
        <position position="72"/>
    </location>
    <ligand>
        <name>Mg(2+)</name>
        <dbReference type="ChEBI" id="CHEBI:18420"/>
        <label>1</label>
        <note>catalytic</note>
    </ligand>
</feature>
<proteinExistence type="predicted"/>
<dbReference type="Pfam" id="PF00459">
    <property type="entry name" value="Inositol_P"/>
    <property type="match status" value="1"/>
</dbReference>
<gene>
    <name evidence="6" type="primary">suhB</name>
    <name evidence="6" type="ORF">GCM10007096_02370</name>
</gene>
<reference evidence="6" key="1">
    <citation type="journal article" date="2014" name="Int. J. Syst. Evol. Microbiol.">
        <title>Complete genome sequence of Corynebacterium casei LMG S-19264T (=DSM 44701T), isolated from a smear-ripened cheese.</title>
        <authorList>
            <consortium name="US DOE Joint Genome Institute (JGI-PGF)"/>
            <person name="Walter F."/>
            <person name="Albersmeier A."/>
            <person name="Kalinowski J."/>
            <person name="Ruckert C."/>
        </authorList>
    </citation>
    <scope>NUCLEOTIDE SEQUENCE</scope>
    <source>
        <strain evidence="6">CGMCC 1.12777</strain>
    </source>
</reference>
<dbReference type="GO" id="GO:0046872">
    <property type="term" value="F:metal ion binding"/>
    <property type="evidence" value="ECO:0007669"/>
    <property type="project" value="UniProtKB-KW"/>
</dbReference>
<dbReference type="SUPFAM" id="SSF56655">
    <property type="entry name" value="Carbohydrate phosphatase"/>
    <property type="match status" value="1"/>
</dbReference>
<dbReference type="CDD" id="cd01637">
    <property type="entry name" value="IMPase_like"/>
    <property type="match status" value="1"/>
</dbReference>
<evidence type="ECO:0000313" key="7">
    <source>
        <dbReference type="Proteomes" id="UP000656813"/>
    </source>
</evidence>
<dbReference type="GO" id="GO:0006020">
    <property type="term" value="P:inositol metabolic process"/>
    <property type="evidence" value="ECO:0007669"/>
    <property type="project" value="TreeGrafter"/>
</dbReference>
<accession>A0A8J2ZST9</accession>
<keyword evidence="4 5" id="KW-0460">Magnesium</keyword>
<dbReference type="Gene3D" id="3.30.540.10">
    <property type="entry name" value="Fructose-1,6-Bisphosphatase, subunit A, domain 1"/>
    <property type="match status" value="1"/>
</dbReference>
<dbReference type="PROSITE" id="PS00629">
    <property type="entry name" value="IMP_1"/>
    <property type="match status" value="1"/>
</dbReference>
<keyword evidence="3" id="KW-0378">Hydrolase</keyword>
<dbReference type="PANTHER" id="PTHR20854:SF4">
    <property type="entry name" value="INOSITOL-1-MONOPHOSPHATASE-RELATED"/>
    <property type="match status" value="1"/>
</dbReference>
<keyword evidence="2 5" id="KW-0479">Metal-binding</keyword>
<dbReference type="GO" id="GO:0007165">
    <property type="term" value="P:signal transduction"/>
    <property type="evidence" value="ECO:0007669"/>
    <property type="project" value="TreeGrafter"/>
</dbReference>
<name>A0A8J2ZST9_9BACL</name>
<feature type="binding site" evidence="5">
    <location>
        <position position="92"/>
    </location>
    <ligand>
        <name>Mg(2+)</name>
        <dbReference type="ChEBI" id="CHEBI:18420"/>
        <label>1</label>
        <note>catalytic</note>
    </ligand>
</feature>
<dbReference type="Gene3D" id="3.40.190.80">
    <property type="match status" value="1"/>
</dbReference>
<evidence type="ECO:0000256" key="3">
    <source>
        <dbReference type="ARBA" id="ARBA00022801"/>
    </source>
</evidence>
<feature type="binding site" evidence="5">
    <location>
        <position position="93"/>
    </location>
    <ligand>
        <name>Mg(2+)</name>
        <dbReference type="ChEBI" id="CHEBI:18420"/>
        <label>2</label>
    </ligand>
</feature>
<keyword evidence="7" id="KW-1185">Reference proteome</keyword>
<reference evidence="6" key="2">
    <citation type="submission" date="2020-09" db="EMBL/GenBank/DDBJ databases">
        <authorList>
            <person name="Sun Q."/>
            <person name="Zhou Y."/>
        </authorList>
    </citation>
    <scope>NUCLEOTIDE SEQUENCE</scope>
    <source>
        <strain evidence="6">CGMCC 1.12777</strain>
    </source>
</reference>
<dbReference type="RefSeq" id="WP_188495223.1">
    <property type="nucleotide sequence ID" value="NZ_BMFV01000001.1"/>
</dbReference>
<comment type="caution">
    <text evidence="6">The sequence shown here is derived from an EMBL/GenBank/DDBJ whole genome shotgun (WGS) entry which is preliminary data.</text>
</comment>
<evidence type="ECO:0000313" key="6">
    <source>
        <dbReference type="EMBL" id="GGH74295.1"/>
    </source>
</evidence>
<feature type="binding site" evidence="5">
    <location>
        <position position="217"/>
    </location>
    <ligand>
        <name>Mg(2+)</name>
        <dbReference type="ChEBI" id="CHEBI:18420"/>
        <label>1</label>
        <note>catalytic</note>
    </ligand>
</feature>
<evidence type="ECO:0000256" key="1">
    <source>
        <dbReference type="ARBA" id="ARBA00001946"/>
    </source>
</evidence>
<evidence type="ECO:0000256" key="4">
    <source>
        <dbReference type="ARBA" id="ARBA00022842"/>
    </source>
</evidence>
<feature type="binding site" evidence="5">
    <location>
        <position position="90"/>
    </location>
    <ligand>
        <name>Mg(2+)</name>
        <dbReference type="ChEBI" id="CHEBI:18420"/>
        <label>2</label>
    </ligand>
</feature>
<dbReference type="EMBL" id="BMFV01000001">
    <property type="protein sequence ID" value="GGH74295.1"/>
    <property type="molecule type" value="Genomic_DNA"/>
</dbReference>
<protein>
    <submittedName>
        <fullName evidence="6">Inositol-1-monophosphatase</fullName>
    </submittedName>
</protein>
<sequence length="276" mass="30665">MAEALDWGQVRDQVIEWVQEAGDILKKAVNGHLNVESKSSPDDLVTNMDKQTEQYFIDKVRSHFPGHRIVSEEGFGDEVQTTEGILWFIDPIDGTMNFVHQKRHFAISIGIYEEGVGKVAVIYDVIAGDIYHCVKGQGAFINKEKMRPLEDGELKTSVVAINGTWLSKNRRINPEIVRSIAEHTRGTRSYGSAAIELAYIANGILDGYLSMRLAPWDIGAGLILIDEVGGRVSQVDGSPLELLKQNSILIGKKGVHQEMLQYIQSGIAEGKYVEKK</sequence>
<dbReference type="AlphaFoldDB" id="A0A8J2ZST9"/>
<dbReference type="Proteomes" id="UP000656813">
    <property type="component" value="Unassembled WGS sequence"/>
</dbReference>
<dbReference type="GO" id="GO:0008934">
    <property type="term" value="F:inositol monophosphate 1-phosphatase activity"/>
    <property type="evidence" value="ECO:0007669"/>
    <property type="project" value="TreeGrafter"/>
</dbReference>
<comment type="cofactor">
    <cofactor evidence="1 5">
        <name>Mg(2+)</name>
        <dbReference type="ChEBI" id="CHEBI:18420"/>
    </cofactor>
</comment>